<feature type="compositionally biased region" description="Basic and acidic residues" evidence="1">
    <location>
        <begin position="24"/>
        <end position="44"/>
    </location>
</feature>
<proteinExistence type="predicted"/>
<evidence type="ECO:0000256" key="1">
    <source>
        <dbReference type="SAM" id="MobiDB-lite"/>
    </source>
</evidence>
<dbReference type="Proteomes" id="UP000236333">
    <property type="component" value="Unassembled WGS sequence"/>
</dbReference>
<organism evidence="2 3">
    <name type="scientific">Tetrabaena socialis</name>
    <dbReference type="NCBI Taxonomy" id="47790"/>
    <lineage>
        <taxon>Eukaryota</taxon>
        <taxon>Viridiplantae</taxon>
        <taxon>Chlorophyta</taxon>
        <taxon>core chlorophytes</taxon>
        <taxon>Chlorophyceae</taxon>
        <taxon>CS clade</taxon>
        <taxon>Chlamydomonadales</taxon>
        <taxon>Tetrabaenaceae</taxon>
        <taxon>Tetrabaena</taxon>
    </lineage>
</organism>
<protein>
    <submittedName>
        <fullName evidence="2">Uncharacterized protein</fullName>
    </submittedName>
</protein>
<reference evidence="2 3" key="1">
    <citation type="journal article" date="2017" name="Mol. Biol. Evol.">
        <title>The 4-celled Tetrabaena socialis nuclear genome reveals the essential components for genetic control of cell number at the origin of multicellularity in the volvocine lineage.</title>
        <authorList>
            <person name="Featherston J."/>
            <person name="Arakaki Y."/>
            <person name="Hanschen E.R."/>
            <person name="Ferris P.J."/>
            <person name="Michod R.E."/>
            <person name="Olson B.J.S.C."/>
            <person name="Nozaki H."/>
            <person name="Durand P.M."/>
        </authorList>
    </citation>
    <scope>NUCLEOTIDE SEQUENCE [LARGE SCALE GENOMIC DNA]</scope>
    <source>
        <strain evidence="2 3">NIES-571</strain>
    </source>
</reference>
<keyword evidence="3" id="KW-1185">Reference proteome</keyword>
<sequence length="171" mass="18111">MDATHELRRQPRREVGGELAGAGRDAEAGEKNTQDSQSLERDGKTAPPRIGWESSVATEVSAGAPVSTDPTCLTPDAPQRGACGIKEKVSMRSLRPSRLGSQHSGLMYAMLPVSGRLVSRTVAAAAHTARLAAAGRGQYLSMRSSSETMCAMLGRSAGRSSVQAEMRQRSE</sequence>
<evidence type="ECO:0000313" key="2">
    <source>
        <dbReference type="EMBL" id="PNH06114.1"/>
    </source>
</evidence>
<accession>A0A2J8A0S8</accession>
<feature type="region of interest" description="Disordered" evidence="1">
    <location>
        <begin position="1"/>
        <end position="81"/>
    </location>
</feature>
<gene>
    <name evidence="2" type="ORF">TSOC_007565</name>
</gene>
<evidence type="ECO:0000313" key="3">
    <source>
        <dbReference type="Proteomes" id="UP000236333"/>
    </source>
</evidence>
<comment type="caution">
    <text evidence="2">The sequence shown here is derived from an EMBL/GenBank/DDBJ whole genome shotgun (WGS) entry which is preliminary data.</text>
</comment>
<name>A0A2J8A0S8_9CHLO</name>
<feature type="compositionally biased region" description="Basic and acidic residues" evidence="1">
    <location>
        <begin position="1"/>
        <end position="16"/>
    </location>
</feature>
<dbReference type="AlphaFoldDB" id="A0A2J8A0S8"/>
<dbReference type="EMBL" id="PGGS01000258">
    <property type="protein sequence ID" value="PNH06114.1"/>
    <property type="molecule type" value="Genomic_DNA"/>
</dbReference>